<sequence>MKSFIAILALAVLAMANPITSTPPKNIGDTDKACGNQVVSCCNASSEESGSGLISAIISPILVNGCLGVSASALNILSPLVDTGAMCGDNEVKCCPGNKNSGLLVIVLQCASL</sequence>
<evidence type="ECO:0000313" key="4">
    <source>
        <dbReference type="Proteomes" id="UP000700596"/>
    </source>
</evidence>
<proteinExistence type="inferred from homology"/>
<comment type="caution">
    <text evidence="3">The sequence shown here is derived from an EMBL/GenBank/DDBJ whole genome shotgun (WGS) entry which is preliminary data.</text>
</comment>
<feature type="chain" id="PRO_5041016335" description="Hydrophobin" evidence="2">
    <location>
        <begin position="17"/>
        <end position="113"/>
    </location>
</feature>
<comment type="similarity">
    <text evidence="2">Belongs to the fungal hydrophobin family.</text>
</comment>
<name>A0A9P9DRQ6_9PLEO</name>
<dbReference type="Pfam" id="PF01185">
    <property type="entry name" value="Hydrophobin"/>
    <property type="match status" value="1"/>
</dbReference>
<keyword evidence="2" id="KW-0134">Cell wall</keyword>
<keyword evidence="1 2" id="KW-1015">Disulfide bond</keyword>
<keyword evidence="4" id="KW-1185">Reference proteome</keyword>
<protein>
    <recommendedName>
        <fullName evidence="2">Hydrophobin</fullName>
    </recommendedName>
</protein>
<dbReference type="AlphaFoldDB" id="A0A9P9DRQ6"/>
<dbReference type="GO" id="GO:0005199">
    <property type="term" value="F:structural constituent of cell wall"/>
    <property type="evidence" value="ECO:0007669"/>
    <property type="project" value="InterPro"/>
</dbReference>
<feature type="signal peptide" evidence="2">
    <location>
        <begin position="1"/>
        <end position="16"/>
    </location>
</feature>
<dbReference type="GO" id="GO:0009277">
    <property type="term" value="C:fungal-type cell wall"/>
    <property type="evidence" value="ECO:0007669"/>
    <property type="project" value="InterPro"/>
</dbReference>
<comment type="subcellular location">
    <subcellularLocation>
        <location evidence="2">Secreted</location>
        <location evidence="2">Cell wall</location>
    </subcellularLocation>
</comment>
<dbReference type="Proteomes" id="UP000700596">
    <property type="component" value="Unassembled WGS sequence"/>
</dbReference>
<dbReference type="EMBL" id="JAGMWT010000008">
    <property type="protein sequence ID" value="KAH7123824.1"/>
    <property type="molecule type" value="Genomic_DNA"/>
</dbReference>
<keyword evidence="2" id="KW-0964">Secreted</keyword>
<dbReference type="OrthoDB" id="3763335at2759"/>
<organism evidence="3 4">
    <name type="scientific">Dendryphion nanum</name>
    <dbReference type="NCBI Taxonomy" id="256645"/>
    <lineage>
        <taxon>Eukaryota</taxon>
        <taxon>Fungi</taxon>
        <taxon>Dikarya</taxon>
        <taxon>Ascomycota</taxon>
        <taxon>Pezizomycotina</taxon>
        <taxon>Dothideomycetes</taxon>
        <taxon>Pleosporomycetidae</taxon>
        <taxon>Pleosporales</taxon>
        <taxon>Torulaceae</taxon>
        <taxon>Dendryphion</taxon>
    </lineage>
</organism>
<reference evidence="3" key="1">
    <citation type="journal article" date="2021" name="Nat. Commun.">
        <title>Genetic determinants of endophytism in the Arabidopsis root mycobiome.</title>
        <authorList>
            <person name="Mesny F."/>
            <person name="Miyauchi S."/>
            <person name="Thiergart T."/>
            <person name="Pickel B."/>
            <person name="Atanasova L."/>
            <person name="Karlsson M."/>
            <person name="Huettel B."/>
            <person name="Barry K.W."/>
            <person name="Haridas S."/>
            <person name="Chen C."/>
            <person name="Bauer D."/>
            <person name="Andreopoulos W."/>
            <person name="Pangilinan J."/>
            <person name="LaButti K."/>
            <person name="Riley R."/>
            <person name="Lipzen A."/>
            <person name="Clum A."/>
            <person name="Drula E."/>
            <person name="Henrissat B."/>
            <person name="Kohler A."/>
            <person name="Grigoriev I.V."/>
            <person name="Martin F.M."/>
            <person name="Hacquard S."/>
        </authorList>
    </citation>
    <scope>NUCLEOTIDE SEQUENCE</scope>
    <source>
        <strain evidence="3">MPI-CAGE-CH-0243</strain>
    </source>
</reference>
<evidence type="ECO:0000256" key="2">
    <source>
        <dbReference type="RuleBase" id="RU365009"/>
    </source>
</evidence>
<keyword evidence="2" id="KW-0732">Signal</keyword>
<evidence type="ECO:0000256" key="1">
    <source>
        <dbReference type="ARBA" id="ARBA00023157"/>
    </source>
</evidence>
<accession>A0A9P9DRQ6</accession>
<evidence type="ECO:0000313" key="3">
    <source>
        <dbReference type="EMBL" id="KAH7123824.1"/>
    </source>
</evidence>
<gene>
    <name evidence="3" type="ORF">B0J11DRAFT_580587</name>
</gene>
<dbReference type="InterPro" id="IPR001338">
    <property type="entry name" value="Class_I_Hydrophobin"/>
</dbReference>